<proteinExistence type="evidence at transcript level"/>
<evidence type="ECO:0000313" key="2">
    <source>
        <dbReference type="EMBL" id="AEY59315.1"/>
    </source>
</evidence>
<organism evidence="3">
    <name type="scientific">Apis cerana</name>
    <name type="common">Indian honeybee</name>
    <dbReference type="NCBI Taxonomy" id="7461"/>
    <lineage>
        <taxon>Eukaryota</taxon>
        <taxon>Metazoa</taxon>
        <taxon>Ecdysozoa</taxon>
        <taxon>Arthropoda</taxon>
        <taxon>Hexapoda</taxon>
        <taxon>Insecta</taxon>
        <taxon>Pterygota</taxon>
        <taxon>Neoptera</taxon>
        <taxon>Endopterygota</taxon>
        <taxon>Hymenoptera</taxon>
        <taxon>Apocrita</taxon>
        <taxon>Aculeata</taxon>
        <taxon>Apoidea</taxon>
        <taxon>Anthophila</taxon>
        <taxon>Apidae</taxon>
        <taxon>Apis</taxon>
    </lineage>
</organism>
<feature type="chain" id="PRO_5010981613" evidence="1">
    <location>
        <begin position="21"/>
        <end position="74"/>
    </location>
</feature>
<dbReference type="EMBL" id="KJ530970">
    <property type="protein sequence ID" value="AHZ46208.1"/>
    <property type="molecule type" value="mRNA"/>
</dbReference>
<dbReference type="EMBL" id="JR040817">
    <property type="protein sequence ID" value="AEY59316.1"/>
    <property type="molecule type" value="mRNA"/>
</dbReference>
<dbReference type="AlphaFoldDB" id="V9IFQ3"/>
<reference evidence="3" key="1">
    <citation type="submission" date="2011-11" db="EMBL/GenBank/DDBJ databases">
        <title>Decoding the brain transcriptome of the Eastern honeybee (Apis cerana) based on pyrosequencing.</title>
        <authorList>
            <person name="Sun L."/>
            <person name="Zheng H."/>
            <person name="Wang Y."/>
            <person name="Xie X."/>
            <person name="Zhu Y."/>
            <person name="Gu W."/>
            <person name="Wang S."/>
        </authorList>
    </citation>
    <scope>NUCLEOTIDE SEQUENCE</scope>
    <source>
        <tissue evidence="3">Brain</tissue>
    </source>
</reference>
<name>V9IFQ3_APICE</name>
<reference evidence="4" key="2">
    <citation type="submission" date="2014-03" db="EMBL/GenBank/DDBJ databases">
        <title>Dual function of a bee (Apis cerana) inhibitor cysteine knot peptide that acts as an antifungal peptide and insecticidal venom toxin.</title>
        <authorList>
            <person name="Park H.G."/>
            <person name="Lee K.S."/>
            <person name="Choi Y.S."/>
            <person name="Yoon H.J."/>
            <person name="Jin B.R."/>
        </authorList>
    </citation>
    <scope>NUCLEOTIDE SEQUENCE</scope>
</reference>
<evidence type="ECO:0000313" key="3">
    <source>
        <dbReference type="EMBL" id="AEY59316.1"/>
    </source>
</evidence>
<feature type="signal peptide" evidence="1">
    <location>
        <begin position="1"/>
        <end position="20"/>
    </location>
</feature>
<dbReference type="EMBL" id="JR040816">
    <property type="protein sequence ID" value="AEY59315.1"/>
    <property type="molecule type" value="mRNA"/>
</dbReference>
<evidence type="ECO:0000313" key="4">
    <source>
        <dbReference type="EMBL" id="AHZ46208.1"/>
    </source>
</evidence>
<sequence>MSKFILLVCILLLTTNIVSAASKCGRHGDSCVSSSDCCPGTWCHTYANRCQVRITEEELMKQREKILGRKGKDY</sequence>
<keyword evidence="1" id="KW-0732">Signal</keyword>
<protein>
    <submittedName>
        <fullName evidence="4">Inhibitor cysteine knot peptide</fullName>
    </submittedName>
</protein>
<accession>V9IFQ3</accession>
<dbReference type="GeneID" id="108001330"/>
<dbReference type="OrthoDB" id="7921538at2759"/>
<gene>
    <name evidence="4" type="primary">ICK</name>
    <name evidence="2" type="ORF">ACCB02025.1</name>
    <name evidence="3" type="ORF">ACCB02025.2</name>
</gene>
<dbReference type="KEGG" id="acer:108001330"/>
<evidence type="ECO:0000256" key="1">
    <source>
        <dbReference type="SAM" id="SignalP"/>
    </source>
</evidence>